<dbReference type="EMBL" id="WHVB01000004">
    <property type="protein sequence ID" value="KAF8483539.1"/>
    <property type="molecule type" value="Genomic_DNA"/>
</dbReference>
<sequence>MSPVALKRPSEKPHAASASEPPVRPTRKRKLPTPPGSPGNMDEDSAPPRRKRLAAAIESTPGGGRGQSTESAHALPNREDRQTSPSHPPLEEIEMWVPTPNAKFGPPKRKRTIGERQKPPKEGLVDIADSAKPSVQASIPLPSSPQPLIIPESQIVAKPLSESQIVALREEEESQSQSQSMSNQPGGPVEDPTTSDPLQPTVDSNGATEVSKGNPLGSLEGLMGRPSVDIQLTNPNVNNGHVSGPNSQGVHLQSNVAKNSMQGEGVSEPPKGSSLLPAAPRISLVNLNPSASAISSPKSPQVEKPASKPGPPQIGNPGTSTIEQHSPPKSGPRRSGNGTLAERRAFEARVRLDELRRAGATFGNLAKGYTTSNASQSSKQAPPHVVLKKYKDVMESPSQSQITNLGNSGNETLGSVSPGQNRRADFLDEPEVVDMVINKSGQDANVGSLPQKDNVVAANVLVLSSEDEVPPTASNSTQSQSHDALPHASLGSQLAAALDLLHKRSEEISELRAQVNMLRIRSTDGEMHKQAGNGALHGRKRADYLATGSQTDQDDEAYTAWNSERTLWAEEKLALQGEAETLRGEKARTLADVDFFREQYQRASAFASTTRSENEELSARAALAESQAVNGVAMVRATFEARVAKLEAEVQKYKALSELLTKQARLTGDNVRYQAARVPELERTYDKLKERFWEIEDELEETKDELRAEQKANTKLRRRVASLEPKEPAADVGQSTERGLVLRSEGKDDEDYRPSRRSPSSSPAGGSDDDGFPPQHHSPHDEDGPAPADGEIEQLASIGLGESAQSSNDDMVYLCQWRPSEPAEHCDVVVSSKQELHEHVLSHHLACHRTSPRPEGR</sequence>
<dbReference type="Proteomes" id="UP000759537">
    <property type="component" value="Unassembled WGS sequence"/>
</dbReference>
<organism evidence="2 3">
    <name type="scientific">Russula ochroleuca</name>
    <dbReference type="NCBI Taxonomy" id="152965"/>
    <lineage>
        <taxon>Eukaryota</taxon>
        <taxon>Fungi</taxon>
        <taxon>Dikarya</taxon>
        <taxon>Basidiomycota</taxon>
        <taxon>Agaricomycotina</taxon>
        <taxon>Agaricomycetes</taxon>
        <taxon>Russulales</taxon>
        <taxon>Russulaceae</taxon>
        <taxon>Russula</taxon>
    </lineage>
</organism>
<feature type="compositionally biased region" description="Polar residues" evidence="1">
    <location>
        <begin position="472"/>
        <end position="482"/>
    </location>
</feature>
<protein>
    <submittedName>
        <fullName evidence="2">Uncharacterized protein</fullName>
    </submittedName>
</protein>
<dbReference type="OrthoDB" id="3647690at2759"/>
<dbReference type="AlphaFoldDB" id="A0A9P5N0Y1"/>
<feature type="compositionally biased region" description="Basic and acidic residues" evidence="1">
    <location>
        <begin position="112"/>
        <end position="124"/>
    </location>
</feature>
<gene>
    <name evidence="2" type="ORF">DFH94DRAFT_690026</name>
</gene>
<accession>A0A9P5N0Y1</accession>
<evidence type="ECO:0000313" key="2">
    <source>
        <dbReference type="EMBL" id="KAF8483539.1"/>
    </source>
</evidence>
<keyword evidence="3" id="KW-1185">Reference proteome</keyword>
<feature type="compositionally biased region" description="Basic and acidic residues" evidence="1">
    <location>
        <begin position="744"/>
        <end position="754"/>
    </location>
</feature>
<feature type="region of interest" description="Disordered" evidence="1">
    <location>
        <begin position="164"/>
        <end position="345"/>
    </location>
</feature>
<feature type="region of interest" description="Disordered" evidence="1">
    <location>
        <begin position="466"/>
        <end position="485"/>
    </location>
</feature>
<feature type="region of interest" description="Disordered" evidence="1">
    <location>
        <begin position="714"/>
        <end position="807"/>
    </location>
</feature>
<evidence type="ECO:0000256" key="1">
    <source>
        <dbReference type="SAM" id="MobiDB-lite"/>
    </source>
</evidence>
<feature type="compositionally biased region" description="Polar residues" evidence="1">
    <location>
        <begin position="230"/>
        <end position="262"/>
    </location>
</feature>
<reference evidence="2" key="2">
    <citation type="journal article" date="2020" name="Nat. Commun.">
        <title>Large-scale genome sequencing of mycorrhizal fungi provides insights into the early evolution of symbiotic traits.</title>
        <authorList>
            <person name="Miyauchi S."/>
            <person name="Kiss E."/>
            <person name="Kuo A."/>
            <person name="Drula E."/>
            <person name="Kohler A."/>
            <person name="Sanchez-Garcia M."/>
            <person name="Morin E."/>
            <person name="Andreopoulos B."/>
            <person name="Barry K.W."/>
            <person name="Bonito G."/>
            <person name="Buee M."/>
            <person name="Carver A."/>
            <person name="Chen C."/>
            <person name="Cichocki N."/>
            <person name="Clum A."/>
            <person name="Culley D."/>
            <person name="Crous P.W."/>
            <person name="Fauchery L."/>
            <person name="Girlanda M."/>
            <person name="Hayes R.D."/>
            <person name="Keri Z."/>
            <person name="LaButti K."/>
            <person name="Lipzen A."/>
            <person name="Lombard V."/>
            <person name="Magnuson J."/>
            <person name="Maillard F."/>
            <person name="Murat C."/>
            <person name="Nolan M."/>
            <person name="Ohm R.A."/>
            <person name="Pangilinan J."/>
            <person name="Pereira M.F."/>
            <person name="Perotto S."/>
            <person name="Peter M."/>
            <person name="Pfister S."/>
            <person name="Riley R."/>
            <person name="Sitrit Y."/>
            <person name="Stielow J.B."/>
            <person name="Szollosi G."/>
            <person name="Zifcakova L."/>
            <person name="Stursova M."/>
            <person name="Spatafora J.W."/>
            <person name="Tedersoo L."/>
            <person name="Vaario L.M."/>
            <person name="Yamada A."/>
            <person name="Yan M."/>
            <person name="Wang P."/>
            <person name="Xu J."/>
            <person name="Bruns T."/>
            <person name="Baldrian P."/>
            <person name="Vilgalys R."/>
            <person name="Dunand C."/>
            <person name="Henrissat B."/>
            <person name="Grigoriev I.V."/>
            <person name="Hibbett D."/>
            <person name="Nagy L.G."/>
            <person name="Martin F.M."/>
        </authorList>
    </citation>
    <scope>NUCLEOTIDE SEQUENCE</scope>
    <source>
        <strain evidence="2">Prilba</strain>
    </source>
</reference>
<reference evidence="2" key="1">
    <citation type="submission" date="2019-10" db="EMBL/GenBank/DDBJ databases">
        <authorList>
            <consortium name="DOE Joint Genome Institute"/>
            <person name="Kuo A."/>
            <person name="Miyauchi S."/>
            <person name="Kiss E."/>
            <person name="Drula E."/>
            <person name="Kohler A."/>
            <person name="Sanchez-Garcia M."/>
            <person name="Andreopoulos B."/>
            <person name="Barry K.W."/>
            <person name="Bonito G."/>
            <person name="Buee M."/>
            <person name="Carver A."/>
            <person name="Chen C."/>
            <person name="Cichocki N."/>
            <person name="Clum A."/>
            <person name="Culley D."/>
            <person name="Crous P.W."/>
            <person name="Fauchery L."/>
            <person name="Girlanda M."/>
            <person name="Hayes R."/>
            <person name="Keri Z."/>
            <person name="LaButti K."/>
            <person name="Lipzen A."/>
            <person name="Lombard V."/>
            <person name="Magnuson J."/>
            <person name="Maillard F."/>
            <person name="Morin E."/>
            <person name="Murat C."/>
            <person name="Nolan M."/>
            <person name="Ohm R."/>
            <person name="Pangilinan J."/>
            <person name="Pereira M."/>
            <person name="Perotto S."/>
            <person name="Peter M."/>
            <person name="Riley R."/>
            <person name="Sitrit Y."/>
            <person name="Stielow B."/>
            <person name="Szollosi G."/>
            <person name="Zifcakova L."/>
            <person name="Stursova M."/>
            <person name="Spatafora J.W."/>
            <person name="Tedersoo L."/>
            <person name="Vaario L.-M."/>
            <person name="Yamada A."/>
            <person name="Yan M."/>
            <person name="Wang P."/>
            <person name="Xu J."/>
            <person name="Bruns T."/>
            <person name="Baldrian P."/>
            <person name="Vilgalys R."/>
            <person name="Henrissat B."/>
            <person name="Grigoriev I.V."/>
            <person name="Hibbett D."/>
            <person name="Nagy L.G."/>
            <person name="Martin F.M."/>
        </authorList>
    </citation>
    <scope>NUCLEOTIDE SEQUENCE</scope>
    <source>
        <strain evidence="2">Prilba</strain>
    </source>
</reference>
<comment type="caution">
    <text evidence="2">The sequence shown here is derived from an EMBL/GenBank/DDBJ whole genome shotgun (WGS) entry which is preliminary data.</text>
</comment>
<name>A0A9P5N0Y1_9AGAM</name>
<feature type="compositionally biased region" description="Low complexity" evidence="1">
    <location>
        <begin position="757"/>
        <end position="766"/>
    </location>
</feature>
<feature type="compositionally biased region" description="Polar residues" evidence="1">
    <location>
        <begin position="192"/>
        <end position="208"/>
    </location>
</feature>
<feature type="compositionally biased region" description="Low complexity" evidence="1">
    <location>
        <begin position="289"/>
        <end position="300"/>
    </location>
</feature>
<evidence type="ECO:0000313" key="3">
    <source>
        <dbReference type="Proteomes" id="UP000759537"/>
    </source>
</evidence>
<feature type="region of interest" description="Disordered" evidence="1">
    <location>
        <begin position="1"/>
        <end position="147"/>
    </location>
</feature>
<feature type="region of interest" description="Disordered" evidence="1">
    <location>
        <begin position="399"/>
        <end position="420"/>
    </location>
</feature>
<proteinExistence type="predicted"/>
<feature type="compositionally biased region" description="Low complexity" evidence="1">
    <location>
        <begin position="138"/>
        <end position="147"/>
    </location>
</feature>